<dbReference type="InterPro" id="IPR032466">
    <property type="entry name" value="Metal_Hydrolase"/>
</dbReference>
<dbReference type="PANTHER" id="PTHR11113">
    <property type="entry name" value="N-ACETYLGLUCOSAMINE-6-PHOSPHATE DEACETYLASE"/>
    <property type="match status" value="1"/>
</dbReference>
<accession>A0ABS8H404</accession>
<keyword evidence="3 5" id="KW-0378">Hydrolase</keyword>
<reference evidence="7 8" key="1">
    <citation type="submission" date="2021-10" db="EMBL/GenBank/DDBJ databases">
        <title>The diversity and Nitrogen Metabolism of Culturable Nitrate-Utilizing Bacteria Within the Oxygen Minimum Zone of the Changjiang (Yangtze River)Estuary.</title>
        <authorList>
            <person name="Zhang D."/>
            <person name="Zheng J."/>
            <person name="Liu S."/>
            <person name="He W."/>
        </authorList>
    </citation>
    <scope>NUCLEOTIDE SEQUENCE [LARGE SCALE GENOMIC DNA]</scope>
    <source>
        <strain evidence="7 8">FXH275-2</strain>
    </source>
</reference>
<evidence type="ECO:0000256" key="2">
    <source>
        <dbReference type="ARBA" id="ARBA00022723"/>
    </source>
</evidence>
<dbReference type="EC" id="3.5.1.25" evidence="7"/>
<keyword evidence="8" id="KW-1185">Reference proteome</keyword>
<keyword evidence="2" id="KW-0479">Metal-binding</keyword>
<dbReference type="SUPFAM" id="SSF51556">
    <property type="entry name" value="Metallo-dependent hydrolases"/>
    <property type="match status" value="1"/>
</dbReference>
<gene>
    <name evidence="7" type="primary">nagA</name>
    <name evidence="7" type="ORF">LL253_11300</name>
</gene>
<evidence type="ECO:0000256" key="3">
    <source>
        <dbReference type="ARBA" id="ARBA00022801"/>
    </source>
</evidence>
<comment type="similarity">
    <text evidence="1 5">Belongs to the metallo-dependent hydrolases superfamily. NagA family.</text>
</comment>
<dbReference type="InterPro" id="IPR003764">
    <property type="entry name" value="GlcNAc_6-P_deAcase"/>
</dbReference>
<evidence type="ECO:0000259" key="6">
    <source>
        <dbReference type="Pfam" id="PF01979"/>
    </source>
</evidence>
<name>A0ABS8H404_9SPHN</name>
<dbReference type="RefSeq" id="WP_228227202.1">
    <property type="nucleotide sequence ID" value="NZ_JAJGNP010000008.1"/>
</dbReference>
<comment type="caution">
    <text evidence="7">The sequence shown here is derived from an EMBL/GenBank/DDBJ whole genome shotgun (WGS) entry which is preliminary data.</text>
</comment>
<evidence type="ECO:0000256" key="4">
    <source>
        <dbReference type="ARBA" id="ARBA00023277"/>
    </source>
</evidence>
<dbReference type="Gene3D" id="3.20.20.140">
    <property type="entry name" value="Metal-dependent hydrolases"/>
    <property type="match status" value="1"/>
</dbReference>
<feature type="domain" description="Amidohydrolase-related" evidence="6">
    <location>
        <begin position="53"/>
        <end position="373"/>
    </location>
</feature>
<protein>
    <submittedName>
        <fullName evidence="7">N-acetylglucosamine-6-phosphate deacetylase</fullName>
        <ecNumber evidence="7">3.5.1.25</ecNumber>
    </submittedName>
</protein>
<evidence type="ECO:0000256" key="5">
    <source>
        <dbReference type="PIRNR" id="PIRNR038994"/>
    </source>
</evidence>
<dbReference type="CDD" id="cd00854">
    <property type="entry name" value="NagA"/>
    <property type="match status" value="1"/>
</dbReference>
<dbReference type="NCBIfam" id="TIGR00221">
    <property type="entry name" value="nagA"/>
    <property type="match status" value="1"/>
</dbReference>
<dbReference type="PANTHER" id="PTHR11113:SF14">
    <property type="entry name" value="N-ACETYLGLUCOSAMINE-6-PHOSPHATE DEACETYLASE"/>
    <property type="match status" value="1"/>
</dbReference>
<dbReference type="Pfam" id="PF01979">
    <property type="entry name" value="Amidohydro_1"/>
    <property type="match status" value="1"/>
</dbReference>
<dbReference type="SUPFAM" id="SSF51338">
    <property type="entry name" value="Composite domain of metallo-dependent hydrolases"/>
    <property type="match status" value="1"/>
</dbReference>
<keyword evidence="4 5" id="KW-0119">Carbohydrate metabolism</keyword>
<dbReference type="InterPro" id="IPR011059">
    <property type="entry name" value="Metal-dep_hydrolase_composite"/>
</dbReference>
<sequence length="383" mass="39943">MSLTALVGAAIVQPHGIAQDHALLMEGAHIVDVVPKNRLPSGCAHIMLEGGWLLPGFIDTQVNGGGDVLLNDRPDVEGMRAIAQAHRRFGTTGMTPTLISDVADKVDAAIAAGEAAMAQSVPGILGVHVEGPHLNPGKKGIHDAAKFAPIDSAVLARLTQPTRGRRIVTLAPELAPPGAIRALAQADVIVAAGHSLADYDQTVMALTEGLAGFTHLFNAMTQMGSRKPGMVAAALLDRASHFGLIVDGLHVHPAAMRVALAARGIDGAMLVTDAMPPVGGSNARFSLMGQDIHVVDGTCRGPDDTLAGSALNMAQAFRNAMDMLGCSMMDASRMASGNPAKFLRLEQETGAILPGLRADLVHLDVQRQVRRSWIAGDISEQGE</sequence>
<dbReference type="Proteomes" id="UP001198830">
    <property type="component" value="Unassembled WGS sequence"/>
</dbReference>
<dbReference type="GO" id="GO:0008448">
    <property type="term" value="F:N-acetylglucosamine-6-phosphate deacetylase activity"/>
    <property type="evidence" value="ECO:0007669"/>
    <property type="project" value="UniProtKB-EC"/>
</dbReference>
<organism evidence="7 8">
    <name type="scientific">Sphingobium soli</name>
    <dbReference type="NCBI Taxonomy" id="1591116"/>
    <lineage>
        <taxon>Bacteria</taxon>
        <taxon>Pseudomonadati</taxon>
        <taxon>Pseudomonadota</taxon>
        <taxon>Alphaproteobacteria</taxon>
        <taxon>Sphingomonadales</taxon>
        <taxon>Sphingomonadaceae</taxon>
        <taxon>Sphingobium</taxon>
    </lineage>
</organism>
<evidence type="ECO:0000313" key="7">
    <source>
        <dbReference type="EMBL" id="MCC4233274.1"/>
    </source>
</evidence>
<evidence type="ECO:0000256" key="1">
    <source>
        <dbReference type="ARBA" id="ARBA00010716"/>
    </source>
</evidence>
<evidence type="ECO:0000313" key="8">
    <source>
        <dbReference type="Proteomes" id="UP001198830"/>
    </source>
</evidence>
<proteinExistence type="inferred from homology"/>
<dbReference type="InterPro" id="IPR006680">
    <property type="entry name" value="Amidohydro-rel"/>
</dbReference>
<dbReference type="Gene3D" id="2.30.40.10">
    <property type="entry name" value="Urease, subunit C, domain 1"/>
    <property type="match status" value="1"/>
</dbReference>
<dbReference type="PIRSF" id="PIRSF038994">
    <property type="entry name" value="NagA"/>
    <property type="match status" value="1"/>
</dbReference>
<dbReference type="EMBL" id="JAJGNP010000008">
    <property type="protein sequence ID" value="MCC4233274.1"/>
    <property type="molecule type" value="Genomic_DNA"/>
</dbReference>